<dbReference type="PANTHER" id="PTHR19836:SF19">
    <property type="entry name" value="SMALL RIBOSOMAL SUBUNIT PROTEIN US14M"/>
    <property type="match status" value="1"/>
</dbReference>
<evidence type="ECO:0000256" key="3">
    <source>
        <dbReference type="ARBA" id="ARBA00023274"/>
    </source>
</evidence>
<dbReference type="Proteomes" id="UP000002009">
    <property type="component" value="Mitochondrion MT"/>
</dbReference>
<dbReference type="OMA" id="ISTTWRM"/>
<dbReference type="NCBIfam" id="NF006477">
    <property type="entry name" value="PRK08881.1"/>
    <property type="match status" value="1"/>
</dbReference>
<dbReference type="GeneID" id="7804377"/>
<dbReference type="EMBL" id="FJ859351">
    <property type="protein sequence ID" value="ACO55612.1"/>
    <property type="molecule type" value="Genomic_DNA"/>
</dbReference>
<dbReference type="Pfam" id="PF00253">
    <property type="entry name" value="Ribosomal_S14"/>
    <property type="match status" value="1"/>
</dbReference>
<gene>
    <name evidence="4" type="primary">rps14</name>
    <name evidence="4" type="ORF">MicpuN_mit65</name>
</gene>
<organism evidence="4 5">
    <name type="scientific">Micromonas commoda (strain RCC299 / NOUM17 / CCMP2709)</name>
    <name type="common">Picoplanktonic green alga</name>
    <dbReference type="NCBI Taxonomy" id="296587"/>
    <lineage>
        <taxon>Eukaryota</taxon>
        <taxon>Viridiplantae</taxon>
        <taxon>Chlorophyta</taxon>
        <taxon>Mamiellophyceae</taxon>
        <taxon>Mamiellales</taxon>
        <taxon>Mamiellaceae</taxon>
        <taxon>Micromonas</taxon>
    </lineage>
</organism>
<reference evidence="4 5" key="1">
    <citation type="submission" date="2009-03" db="EMBL/GenBank/DDBJ databases">
        <authorList>
            <consortium name="Micromonas genome consortium"/>
            <person name="Robbens S."/>
            <person name="Rombauts S."/>
            <person name="Lucas S."/>
            <person name="Glavina del Rio T."/>
            <person name="Tice H."/>
            <person name="Bruce D."/>
            <person name="Pitluck S."/>
            <person name="Van de Peer Y."/>
            <person name="Zhou K."/>
            <person name="Grimwood J."/>
            <person name="Grigoriev I.V."/>
            <person name="Cuvelier M.L."/>
            <person name="Worden A.Z."/>
        </authorList>
    </citation>
    <scope>NUCLEOTIDE SEQUENCE [LARGE SCALE GENOMIC DNA]</scope>
    <source>
        <strain evidence="5">RCC299 / NOUM17</strain>
    </source>
</reference>
<dbReference type="GO" id="GO:0006412">
    <property type="term" value="P:translation"/>
    <property type="evidence" value="ECO:0007669"/>
    <property type="project" value="InterPro"/>
</dbReference>
<dbReference type="PANTHER" id="PTHR19836">
    <property type="entry name" value="30S RIBOSOMAL PROTEIN S14"/>
    <property type="match status" value="1"/>
</dbReference>
<proteinExistence type="inferred from homology"/>
<evidence type="ECO:0000313" key="5">
    <source>
        <dbReference type="Proteomes" id="UP000002009"/>
    </source>
</evidence>
<reference evidence="4 5" key="2">
    <citation type="submission" date="2009-04" db="EMBL/GenBank/DDBJ databases">
        <title>Green evolution and dynamic adaptations revealed by genomes of the marine picoeukaryotes Micromonas.</title>
        <authorList>
            <person name="Worden A.Z."/>
            <person name="Lee J.-H."/>
            <person name="Mock T."/>
            <person name="Rouze P."/>
            <person name="Simmons M.P."/>
            <person name="Aerts A.L."/>
            <person name="Allen A.E."/>
            <person name="Cuvelier M.L."/>
            <person name="Derelle E."/>
            <person name="Everett M.V."/>
            <person name="Foulon E."/>
            <person name="Grimwood J."/>
            <person name="Gundlach H."/>
            <person name="Henrissat B."/>
            <person name="Napoli C."/>
            <person name="McDonald S.M."/>
            <person name="Schnitzler Parker M."/>
            <person name="Rombauts S."/>
            <person name="Salamov A."/>
            <person name="Von Dassow P."/>
            <person name="Badger J.H."/>
            <person name="Coutinho P.M."/>
            <person name="Demir E."/>
            <person name="Dubchak I."/>
            <person name="Gentemann C."/>
            <person name="Eikrem W."/>
            <person name="Gready J.E."/>
            <person name="John U."/>
            <person name="Lanier W."/>
            <person name="Lindquist E.A."/>
            <person name="Lucas S."/>
            <person name="Mayer K.F.X."/>
            <person name="Moreau H."/>
            <person name="Not F."/>
            <person name="Otillar R."/>
            <person name="Panaud O."/>
            <person name="Pangilinan J."/>
            <person name="Paulsen I."/>
            <person name="Piegu B."/>
            <person name="Poliakov A."/>
            <person name="Robbens S."/>
            <person name="Schmutz J."/>
            <person name="Toulza E."/>
            <person name="Wyss T."/>
            <person name="Zelensky A."/>
            <person name="Zhou K."/>
            <person name="Armbrust E.V."/>
            <person name="Bhattacharya D."/>
            <person name="Goodenough U.W."/>
            <person name="Van de Peer Y."/>
            <person name="Grigoriev I.V."/>
        </authorList>
    </citation>
    <scope>NUCLEOTIDE SEQUENCE [LARGE SCALE GENOMIC DNA]</scope>
    <source>
        <strain evidence="5">RCC299 / NOUM17</strain>
    </source>
</reference>
<keyword evidence="5" id="KW-1185">Reference proteome</keyword>
<keyword evidence="3" id="KW-0687">Ribonucleoprotein</keyword>
<dbReference type="Gene3D" id="1.10.287.1480">
    <property type="match status" value="1"/>
</dbReference>
<evidence type="ECO:0000256" key="1">
    <source>
        <dbReference type="ARBA" id="ARBA00009083"/>
    </source>
</evidence>
<sequence length="99" mass="11724">MKRRNLKDVQKRALFSRVEHKRNILRAMLKDRTLPQHIRFHMSVELNSLPRNSIPTKIKNRCVQTGRSKGVYRLLKMSRIRMRELMAMGALPGIKKASW</sequence>
<dbReference type="FunFam" id="1.10.287.1480:FF:000001">
    <property type="entry name" value="30S ribosomal protein S14"/>
    <property type="match status" value="1"/>
</dbReference>
<dbReference type="KEGG" id="mis:MicpuN_mit65"/>
<dbReference type="InterPro" id="IPR018271">
    <property type="entry name" value="Ribosomal_uS14_CS"/>
</dbReference>
<dbReference type="PROSITE" id="PS00527">
    <property type="entry name" value="RIBOSOMAL_S14"/>
    <property type="match status" value="1"/>
</dbReference>
<dbReference type="AlphaFoldDB" id="C1KRI0"/>
<accession>C1KRI0</accession>
<dbReference type="SUPFAM" id="SSF57716">
    <property type="entry name" value="Glucocorticoid receptor-like (DNA-binding domain)"/>
    <property type="match status" value="1"/>
</dbReference>
<keyword evidence="2 4" id="KW-0689">Ribosomal protein</keyword>
<dbReference type="OrthoDB" id="413436at2759"/>
<dbReference type="GO" id="GO:0003735">
    <property type="term" value="F:structural constituent of ribosome"/>
    <property type="evidence" value="ECO:0007669"/>
    <property type="project" value="InterPro"/>
</dbReference>
<keyword evidence="4" id="KW-0496">Mitochondrion</keyword>
<dbReference type="InterPro" id="IPR001209">
    <property type="entry name" value="Ribosomal_uS14"/>
</dbReference>
<protein>
    <submittedName>
        <fullName evidence="4">Ribosomal protein S14</fullName>
    </submittedName>
</protein>
<evidence type="ECO:0000313" key="4">
    <source>
        <dbReference type="EMBL" id="ACO55612.1"/>
    </source>
</evidence>
<dbReference type="RefSeq" id="YP_002860148.1">
    <property type="nucleotide sequence ID" value="NC_012643.1"/>
</dbReference>
<comment type="similarity">
    <text evidence="1">Belongs to the universal ribosomal protein uS14 family.</text>
</comment>
<evidence type="ECO:0000256" key="2">
    <source>
        <dbReference type="ARBA" id="ARBA00022980"/>
    </source>
</evidence>
<name>C1KRI0_MICCC</name>
<dbReference type="GO" id="GO:0005763">
    <property type="term" value="C:mitochondrial small ribosomal subunit"/>
    <property type="evidence" value="ECO:0007669"/>
    <property type="project" value="TreeGrafter"/>
</dbReference>
<geneLocation type="mitochondrion" evidence="4"/>